<keyword evidence="14" id="KW-1185">Reference proteome</keyword>
<evidence type="ECO:0000256" key="6">
    <source>
        <dbReference type="ARBA" id="ARBA00022475"/>
    </source>
</evidence>
<dbReference type="GO" id="GO:0015886">
    <property type="term" value="P:heme transport"/>
    <property type="evidence" value="ECO:0007669"/>
    <property type="project" value="InterPro"/>
</dbReference>
<keyword evidence="5 12" id="KW-0813">Transport</keyword>
<reference evidence="13 14" key="1">
    <citation type="submission" date="2017-05" db="EMBL/GenBank/DDBJ databases">
        <title>Comparative genomic and metabolic analysis of manganese-oxidizing mechanisms in Celeribater manganoxidans DY25T: its adaption to the environment of polymetallic nodule.</title>
        <authorList>
            <person name="Wang X."/>
        </authorList>
    </citation>
    <scope>NUCLEOTIDE SEQUENCE [LARGE SCALE GENOMIC DNA]</scope>
    <source>
        <strain evidence="13 14">DY25</strain>
    </source>
</reference>
<dbReference type="AlphaFoldDB" id="A0A291LYE8"/>
<dbReference type="InterPro" id="IPR007078">
    <property type="entry name" value="Haem_export_protD_CcmD"/>
</dbReference>
<evidence type="ECO:0000256" key="1">
    <source>
        <dbReference type="ARBA" id="ARBA00002442"/>
    </source>
</evidence>
<comment type="function">
    <text evidence="1 12">Required for the export of heme to the periplasm for the biogenesis of c-type cytochromes.</text>
</comment>
<keyword evidence="8 12" id="KW-0812">Transmembrane</keyword>
<evidence type="ECO:0000256" key="2">
    <source>
        <dbReference type="ARBA" id="ARBA00004377"/>
    </source>
</evidence>
<name>A0A291LYE8_9RHOB</name>
<sequence>MFDLGKYAAEVAWAYAATGILLAALVGLSLHRARRVRAALAAMEATRPRKEPSNG</sequence>
<gene>
    <name evidence="13" type="ORF">CBW24_06725</name>
</gene>
<evidence type="ECO:0000256" key="5">
    <source>
        <dbReference type="ARBA" id="ARBA00022448"/>
    </source>
</evidence>
<keyword evidence="6 12" id="KW-1003">Cell membrane</keyword>
<dbReference type="NCBIfam" id="TIGR03141">
    <property type="entry name" value="cytochro_ccmD"/>
    <property type="match status" value="1"/>
</dbReference>
<dbReference type="GO" id="GO:0017004">
    <property type="term" value="P:cytochrome complex assembly"/>
    <property type="evidence" value="ECO:0007669"/>
    <property type="project" value="UniProtKB-KW"/>
</dbReference>
<evidence type="ECO:0000256" key="11">
    <source>
        <dbReference type="ARBA" id="ARBA00023136"/>
    </source>
</evidence>
<accession>A0A291LYE8</accession>
<comment type="subcellular location">
    <subcellularLocation>
        <location evidence="2 12">Cell inner membrane</location>
        <topology evidence="2 12">Single-pass membrane protein</topology>
    </subcellularLocation>
</comment>
<dbReference type="EMBL" id="CP021404">
    <property type="protein sequence ID" value="ATI41719.1"/>
    <property type="molecule type" value="Genomic_DNA"/>
</dbReference>
<evidence type="ECO:0000313" key="14">
    <source>
        <dbReference type="Proteomes" id="UP000219050"/>
    </source>
</evidence>
<proteinExistence type="inferred from homology"/>
<organism evidence="13 14">
    <name type="scientific">Pacificitalea manganoxidans</name>
    <dbReference type="NCBI Taxonomy" id="1411902"/>
    <lineage>
        <taxon>Bacteria</taxon>
        <taxon>Pseudomonadati</taxon>
        <taxon>Pseudomonadota</taxon>
        <taxon>Alphaproteobacteria</taxon>
        <taxon>Rhodobacterales</taxon>
        <taxon>Paracoccaceae</taxon>
        <taxon>Pacificitalea</taxon>
    </lineage>
</organism>
<evidence type="ECO:0000256" key="8">
    <source>
        <dbReference type="ARBA" id="ARBA00022692"/>
    </source>
</evidence>
<keyword evidence="7 12" id="KW-0997">Cell inner membrane</keyword>
<feature type="transmembrane region" description="Helical" evidence="12">
    <location>
        <begin position="12"/>
        <end position="30"/>
    </location>
</feature>
<evidence type="ECO:0000313" key="13">
    <source>
        <dbReference type="EMBL" id="ATI41719.1"/>
    </source>
</evidence>
<dbReference type="Pfam" id="PF04995">
    <property type="entry name" value="CcmD"/>
    <property type="match status" value="1"/>
</dbReference>
<evidence type="ECO:0000256" key="12">
    <source>
        <dbReference type="RuleBase" id="RU363101"/>
    </source>
</evidence>
<keyword evidence="9 12" id="KW-0201">Cytochrome c-type biogenesis</keyword>
<dbReference type="RefSeq" id="WP_088664419.1">
    <property type="nucleotide sequence ID" value="NZ_CP021404.1"/>
</dbReference>
<evidence type="ECO:0000256" key="10">
    <source>
        <dbReference type="ARBA" id="ARBA00022989"/>
    </source>
</evidence>
<keyword evidence="10 12" id="KW-1133">Transmembrane helix</keyword>
<dbReference type="GO" id="GO:0005886">
    <property type="term" value="C:plasma membrane"/>
    <property type="evidence" value="ECO:0007669"/>
    <property type="project" value="UniProtKB-SubCell"/>
</dbReference>
<protein>
    <recommendedName>
        <fullName evidence="4 12">Heme exporter protein D</fullName>
    </recommendedName>
</protein>
<comment type="similarity">
    <text evidence="3 12">Belongs to the CcmD/CycX/HelD family.</text>
</comment>
<evidence type="ECO:0000256" key="4">
    <source>
        <dbReference type="ARBA" id="ARBA00016461"/>
    </source>
</evidence>
<evidence type="ECO:0000256" key="7">
    <source>
        <dbReference type="ARBA" id="ARBA00022519"/>
    </source>
</evidence>
<dbReference type="Proteomes" id="UP000219050">
    <property type="component" value="Chromosome"/>
</dbReference>
<dbReference type="KEGG" id="cmag:CBW24_06725"/>
<evidence type="ECO:0000256" key="9">
    <source>
        <dbReference type="ARBA" id="ARBA00022748"/>
    </source>
</evidence>
<keyword evidence="11 12" id="KW-0472">Membrane</keyword>
<evidence type="ECO:0000256" key="3">
    <source>
        <dbReference type="ARBA" id="ARBA00008741"/>
    </source>
</evidence>